<feature type="domain" description="Transcriptional repressor PaaX-like central Cas2-like" evidence="3">
    <location>
        <begin position="89"/>
        <end position="158"/>
    </location>
</feature>
<protein>
    <submittedName>
        <fullName evidence="4">PaaX family transcriptional regulator</fullName>
    </submittedName>
</protein>
<dbReference type="RefSeq" id="WP_119659288.1">
    <property type="nucleotide sequence ID" value="NZ_QUAL01000056.1"/>
</dbReference>
<dbReference type="Gene3D" id="1.20.58.1460">
    <property type="match status" value="1"/>
</dbReference>
<reference evidence="4 5" key="1">
    <citation type="submission" date="2018-09" db="EMBL/GenBank/DDBJ databases">
        <title>Isolation, diversity and antifungal activity of actinobacteria from wheat.</title>
        <authorList>
            <person name="Han C."/>
        </authorList>
    </citation>
    <scope>NUCLEOTIDE SEQUENCE [LARGE SCALE GENOMIC DNA]</scope>
    <source>
        <strain evidence="4 5">NEAU-YY265</strain>
    </source>
</reference>
<dbReference type="OrthoDB" id="2270427at2"/>
<dbReference type="InterPro" id="IPR011965">
    <property type="entry name" value="PaaX_trns_reg"/>
</dbReference>
<evidence type="ECO:0000259" key="2">
    <source>
        <dbReference type="Pfam" id="PF08223"/>
    </source>
</evidence>
<dbReference type="GO" id="GO:0006351">
    <property type="term" value="P:DNA-templated transcription"/>
    <property type="evidence" value="ECO:0007669"/>
    <property type="project" value="InterPro"/>
</dbReference>
<comment type="caution">
    <text evidence="4">The sequence shown here is derived from an EMBL/GenBank/DDBJ whole genome shotgun (WGS) entry which is preliminary data.</text>
</comment>
<proteinExistence type="predicted"/>
<dbReference type="PANTHER" id="PTHR30319">
    <property type="entry name" value="PHENYLACETIC ACID REGULATOR-RELATED TRANSCRIPTIONAL REPRESSOR"/>
    <property type="match status" value="1"/>
</dbReference>
<evidence type="ECO:0000313" key="4">
    <source>
        <dbReference type="EMBL" id="RIQ30339.1"/>
    </source>
</evidence>
<organism evidence="4 5">
    <name type="scientific">Jiangella rhizosphaerae</name>
    <dbReference type="NCBI Taxonomy" id="2293569"/>
    <lineage>
        <taxon>Bacteria</taxon>
        <taxon>Bacillati</taxon>
        <taxon>Actinomycetota</taxon>
        <taxon>Actinomycetes</taxon>
        <taxon>Jiangellales</taxon>
        <taxon>Jiangellaceae</taxon>
        <taxon>Jiangella</taxon>
    </lineage>
</organism>
<evidence type="ECO:0000259" key="1">
    <source>
        <dbReference type="Pfam" id="PF07848"/>
    </source>
</evidence>
<dbReference type="InterPro" id="IPR012906">
    <property type="entry name" value="PaaX-like_N"/>
</dbReference>
<dbReference type="InterPro" id="IPR036388">
    <property type="entry name" value="WH-like_DNA-bd_sf"/>
</dbReference>
<feature type="domain" description="Transcriptional repressor PaaX-like C-terminal" evidence="2">
    <location>
        <begin position="168"/>
        <end position="255"/>
    </location>
</feature>
<dbReference type="PANTHER" id="PTHR30319:SF1">
    <property type="entry name" value="TRANSCRIPTIONAL REPRESSOR PAAX"/>
    <property type="match status" value="1"/>
</dbReference>
<feature type="domain" description="Transcriptional repressor PaaX-like N-terminal" evidence="1">
    <location>
        <begin position="3"/>
        <end position="71"/>
    </location>
</feature>
<dbReference type="PIRSF" id="PIRSF020623">
    <property type="entry name" value="PaaX"/>
    <property type="match status" value="1"/>
</dbReference>
<evidence type="ECO:0000313" key="5">
    <source>
        <dbReference type="Proteomes" id="UP000284057"/>
    </source>
</evidence>
<dbReference type="Proteomes" id="UP000284057">
    <property type="component" value="Unassembled WGS sequence"/>
</dbReference>
<dbReference type="InterPro" id="IPR048846">
    <property type="entry name" value="PaaX-like_central"/>
</dbReference>
<dbReference type="Pfam" id="PF08223">
    <property type="entry name" value="PaaX_C"/>
    <property type="match status" value="1"/>
</dbReference>
<sequence>MNARSALFDLYGDHVRSRGGKARVAALVRLLAPLGIAAPAVRTAVSRMVKQGWLHPVRIDGSPGYELTERADRRLEEAAARIYRTNGRGEWDGRWHVVVPERSAQRAARERLRNGLAYLGYAPVGDGTWIAARPSPELVSLLDAEDLRAERFSARHQGDDAELVRRAWDLDAVGRSYLRWLADARGLLDTLPDQPTDEQAFAVRSRLVHEWRKFLFTDPGLPRELLPAVWPGDDAAAFFDEHAARLQPAAGRFVDACLSGTPKEGDATPRVMGGRRSP</sequence>
<keyword evidence="5" id="KW-1185">Reference proteome</keyword>
<dbReference type="AlphaFoldDB" id="A0A418KTU9"/>
<dbReference type="Gene3D" id="1.10.10.10">
    <property type="entry name" value="Winged helix-like DNA-binding domain superfamily/Winged helix DNA-binding domain"/>
    <property type="match status" value="1"/>
</dbReference>
<dbReference type="Pfam" id="PF07848">
    <property type="entry name" value="PaaX"/>
    <property type="match status" value="1"/>
</dbReference>
<dbReference type="Gene3D" id="3.30.70.2650">
    <property type="match status" value="1"/>
</dbReference>
<accession>A0A418KTU9</accession>
<dbReference type="Pfam" id="PF20803">
    <property type="entry name" value="PaaX_M"/>
    <property type="match status" value="1"/>
</dbReference>
<dbReference type="EMBL" id="QUAL01000056">
    <property type="protein sequence ID" value="RIQ30339.1"/>
    <property type="molecule type" value="Genomic_DNA"/>
</dbReference>
<gene>
    <name evidence="4" type="ORF">DY240_07265</name>
</gene>
<dbReference type="InterPro" id="IPR013225">
    <property type="entry name" value="PaaX_C"/>
</dbReference>
<name>A0A418KTU9_9ACTN</name>
<evidence type="ECO:0000259" key="3">
    <source>
        <dbReference type="Pfam" id="PF20803"/>
    </source>
</evidence>